<dbReference type="InterPro" id="IPR002937">
    <property type="entry name" value="Amino_oxidase"/>
</dbReference>
<protein>
    <submittedName>
        <fullName evidence="5">Skin mucus antibacterial l-amino acid oxidase-like</fullName>
    </submittedName>
</protein>
<keyword evidence="3" id="KW-0274">FAD</keyword>
<evidence type="ECO:0000313" key="5">
    <source>
        <dbReference type="EMBL" id="AWP09215.1"/>
    </source>
</evidence>
<organism evidence="5 6">
    <name type="scientific">Scophthalmus maximus</name>
    <name type="common">Turbot</name>
    <name type="synonym">Psetta maxima</name>
    <dbReference type="NCBI Taxonomy" id="52904"/>
    <lineage>
        <taxon>Eukaryota</taxon>
        <taxon>Metazoa</taxon>
        <taxon>Chordata</taxon>
        <taxon>Craniata</taxon>
        <taxon>Vertebrata</taxon>
        <taxon>Euteleostomi</taxon>
        <taxon>Actinopterygii</taxon>
        <taxon>Neopterygii</taxon>
        <taxon>Teleostei</taxon>
        <taxon>Neoteleostei</taxon>
        <taxon>Acanthomorphata</taxon>
        <taxon>Carangaria</taxon>
        <taxon>Pleuronectiformes</taxon>
        <taxon>Pleuronectoidei</taxon>
        <taxon>Scophthalmidae</taxon>
        <taxon>Scophthalmus</taxon>
    </lineage>
</organism>
<evidence type="ECO:0000259" key="4">
    <source>
        <dbReference type="Pfam" id="PF01593"/>
    </source>
</evidence>
<dbReference type="Pfam" id="PF01593">
    <property type="entry name" value="Amino_oxidase"/>
    <property type="match status" value="1"/>
</dbReference>
<dbReference type="GO" id="GO:0009063">
    <property type="term" value="P:amino acid catabolic process"/>
    <property type="evidence" value="ECO:0007669"/>
    <property type="project" value="TreeGrafter"/>
</dbReference>
<dbReference type="SUPFAM" id="SSF51905">
    <property type="entry name" value="FAD/NAD(P)-binding domain"/>
    <property type="match status" value="1"/>
</dbReference>
<dbReference type="FunFam" id="1.10.10.1620:FF:000001">
    <property type="entry name" value="Amine oxidase"/>
    <property type="match status" value="1"/>
</dbReference>
<dbReference type="AlphaFoldDB" id="A0A2U9BY17"/>
<keyword evidence="6" id="KW-1185">Reference proteome</keyword>
<evidence type="ECO:0000256" key="1">
    <source>
        <dbReference type="ARBA" id="ARBA00001974"/>
    </source>
</evidence>
<dbReference type="InterPro" id="IPR036188">
    <property type="entry name" value="FAD/NAD-bd_sf"/>
</dbReference>
<dbReference type="Gene3D" id="3.90.660.10">
    <property type="match status" value="1"/>
</dbReference>
<feature type="domain" description="Amine oxidase" evidence="4">
    <location>
        <begin position="3"/>
        <end position="167"/>
    </location>
</feature>
<dbReference type="PANTHER" id="PTHR10742">
    <property type="entry name" value="FLAVIN MONOAMINE OXIDASE"/>
    <property type="match status" value="1"/>
</dbReference>
<evidence type="ECO:0000256" key="2">
    <source>
        <dbReference type="ARBA" id="ARBA00022630"/>
    </source>
</evidence>
<name>A0A2U9BY17_SCOMX</name>
<dbReference type="Proteomes" id="UP000246464">
    <property type="component" value="Chromosome 11"/>
</dbReference>
<evidence type="ECO:0000313" key="6">
    <source>
        <dbReference type="Proteomes" id="UP000246464"/>
    </source>
</evidence>
<dbReference type="SUPFAM" id="SSF54373">
    <property type="entry name" value="FAD-linked reductases, C-terminal domain"/>
    <property type="match status" value="1"/>
</dbReference>
<proteinExistence type="predicted"/>
<sequence>MEALTTVHYESSTKVLLTFSEKFWEADGIQGGKSITGRPSRYIYYPSHSFPNEKIGVLLASYTWSDDSLLFLGASDEDVKELVLRDLALIHGKDVSSLCTGVVVKKWSLDPYSLGAFTLFTPYQHLEYSKELFKREGRVHFAGEHTGFPHAWIETSMKTAIRAAININKFLLEKSEETQN</sequence>
<dbReference type="InterPro" id="IPR050281">
    <property type="entry name" value="Flavin_monoamine_oxidase"/>
</dbReference>
<evidence type="ECO:0000256" key="3">
    <source>
        <dbReference type="ARBA" id="ARBA00022827"/>
    </source>
</evidence>
<dbReference type="EMBL" id="CP026253">
    <property type="protein sequence ID" value="AWP09215.1"/>
    <property type="molecule type" value="Genomic_DNA"/>
</dbReference>
<comment type="cofactor">
    <cofactor evidence="1">
        <name>FAD</name>
        <dbReference type="ChEBI" id="CHEBI:57692"/>
    </cofactor>
</comment>
<dbReference type="GO" id="GO:0001716">
    <property type="term" value="F:L-amino-acid oxidase activity"/>
    <property type="evidence" value="ECO:0007669"/>
    <property type="project" value="TreeGrafter"/>
</dbReference>
<dbReference type="PANTHER" id="PTHR10742:SF342">
    <property type="entry name" value="AMINE OXIDASE"/>
    <property type="match status" value="1"/>
</dbReference>
<dbReference type="Gene3D" id="1.10.10.1620">
    <property type="match status" value="1"/>
</dbReference>
<keyword evidence="2" id="KW-0285">Flavoprotein</keyword>
<gene>
    <name evidence="5" type="ORF">SMAX5B_002671</name>
</gene>
<accession>A0A2U9BY17</accession>
<reference evidence="5 6" key="1">
    <citation type="submission" date="2017-12" db="EMBL/GenBank/DDBJ databases">
        <title>Integrating genomic resources of turbot (Scophthalmus maximus) in depth evaluation of genetic and physical mapping variation across individuals.</title>
        <authorList>
            <person name="Martinez P."/>
        </authorList>
    </citation>
    <scope>NUCLEOTIDE SEQUENCE [LARGE SCALE GENOMIC DNA]</scope>
</reference>